<evidence type="ECO:0000256" key="4">
    <source>
        <dbReference type="ARBA" id="ARBA00022729"/>
    </source>
</evidence>
<dbReference type="CDD" id="cd16144">
    <property type="entry name" value="ARS_like"/>
    <property type="match status" value="1"/>
</dbReference>
<reference evidence="9 10" key="1">
    <citation type="submission" date="2022-06" db="EMBL/GenBank/DDBJ databases">
        <title>Runella sp. S5 genome sequencing.</title>
        <authorList>
            <person name="Park S."/>
        </authorList>
    </citation>
    <scope>NUCLEOTIDE SEQUENCE [LARGE SCALE GENOMIC DNA]</scope>
    <source>
        <strain evidence="9 10">S5</strain>
    </source>
</reference>
<keyword evidence="3" id="KW-0479">Metal-binding</keyword>
<dbReference type="Proteomes" id="UP001204772">
    <property type="component" value="Unassembled WGS sequence"/>
</dbReference>
<sequence>MFSSLSRISFLCSFYFLAVTTSLSQSPTQPNIIVFLVDDMGLMDTSVPFLTDAKGKPKSHPLNKWYRTPNMERLASLGTRFSTFYAQSVCSPSRASLITGQNAARHKTTQWINPDENNRGDFGPKDWNWKGFEKTDTATLPMLLQKQGYETIYVGKAHFGPFGSVAENPLNLGYNINIGGTAIGHPGSYLGKDNYAQKLNNGNIRQQVPHLEKYHQTDTFLTDALTIEAKKEIDKAVANKKPFFLQMAHYAVHTPFTFDPAFKEHYATDKMSEDAQKFASMVEGIDHSLGQIMDELEKLGIAQNTLILFLGDNGSDAPLGPTHEVSSSAPLRGKKGTHYEGGMRIPFIAAWAKPQSNNQWQKKMPIKQAAVQPQLGTIMDIYPTILDLLSIKKPKEYPIDGFSLAANLAGKPNVSKPATFLMHFPHDHRSKYFTSYRNGEWKLVYHYFPELNPAHTQFELFNLSTDPYEQNNLAPTMPKKLRQIFDLMCKQLENEGALYPMDKNGNVLKPQFSE</sequence>
<evidence type="ECO:0000313" key="10">
    <source>
        <dbReference type="Proteomes" id="UP001204772"/>
    </source>
</evidence>
<evidence type="ECO:0000256" key="7">
    <source>
        <dbReference type="SAM" id="SignalP"/>
    </source>
</evidence>
<name>A0ABT1FVC0_9BACT</name>
<comment type="cofactor">
    <cofactor evidence="1">
        <name>Ca(2+)</name>
        <dbReference type="ChEBI" id="CHEBI:29108"/>
    </cofactor>
</comment>
<dbReference type="PANTHER" id="PTHR42693">
    <property type="entry name" value="ARYLSULFATASE FAMILY MEMBER"/>
    <property type="match status" value="1"/>
</dbReference>
<dbReference type="InterPro" id="IPR000917">
    <property type="entry name" value="Sulfatase_N"/>
</dbReference>
<evidence type="ECO:0000256" key="1">
    <source>
        <dbReference type="ARBA" id="ARBA00001913"/>
    </source>
</evidence>
<organism evidence="9 10">
    <name type="scientific">Runella salmonicolor</name>
    <dbReference type="NCBI Taxonomy" id="2950278"/>
    <lineage>
        <taxon>Bacteria</taxon>
        <taxon>Pseudomonadati</taxon>
        <taxon>Bacteroidota</taxon>
        <taxon>Cytophagia</taxon>
        <taxon>Cytophagales</taxon>
        <taxon>Spirosomataceae</taxon>
        <taxon>Runella</taxon>
    </lineage>
</organism>
<accession>A0ABT1FVC0</accession>
<comment type="caution">
    <text evidence="9">The sequence shown here is derived from an EMBL/GenBank/DDBJ whole genome shotgun (WGS) entry which is preliminary data.</text>
</comment>
<evidence type="ECO:0000259" key="8">
    <source>
        <dbReference type="Pfam" id="PF00884"/>
    </source>
</evidence>
<comment type="similarity">
    <text evidence="2">Belongs to the sulfatase family.</text>
</comment>
<dbReference type="Gene3D" id="3.30.1120.10">
    <property type="match status" value="1"/>
</dbReference>
<dbReference type="InterPro" id="IPR050738">
    <property type="entry name" value="Sulfatase"/>
</dbReference>
<evidence type="ECO:0000256" key="6">
    <source>
        <dbReference type="ARBA" id="ARBA00022837"/>
    </source>
</evidence>
<evidence type="ECO:0000256" key="2">
    <source>
        <dbReference type="ARBA" id="ARBA00008779"/>
    </source>
</evidence>
<dbReference type="Gene3D" id="3.40.720.10">
    <property type="entry name" value="Alkaline Phosphatase, subunit A"/>
    <property type="match status" value="1"/>
</dbReference>
<evidence type="ECO:0000313" key="9">
    <source>
        <dbReference type="EMBL" id="MCP1384618.1"/>
    </source>
</evidence>
<dbReference type="EMBL" id="JAMZEL010000009">
    <property type="protein sequence ID" value="MCP1384618.1"/>
    <property type="molecule type" value="Genomic_DNA"/>
</dbReference>
<keyword evidence="6" id="KW-0106">Calcium</keyword>
<dbReference type="InterPro" id="IPR017850">
    <property type="entry name" value="Alkaline_phosphatase_core_sf"/>
</dbReference>
<evidence type="ECO:0000256" key="3">
    <source>
        <dbReference type="ARBA" id="ARBA00022723"/>
    </source>
</evidence>
<dbReference type="PANTHER" id="PTHR42693:SF42">
    <property type="entry name" value="ARYLSULFATASE G"/>
    <property type="match status" value="1"/>
</dbReference>
<dbReference type="PROSITE" id="PS00523">
    <property type="entry name" value="SULFATASE_1"/>
    <property type="match status" value="1"/>
</dbReference>
<dbReference type="SUPFAM" id="SSF53649">
    <property type="entry name" value="Alkaline phosphatase-like"/>
    <property type="match status" value="1"/>
</dbReference>
<dbReference type="InterPro" id="IPR024607">
    <property type="entry name" value="Sulfatase_CS"/>
</dbReference>
<feature type="chain" id="PRO_5045562494" evidence="7">
    <location>
        <begin position="19"/>
        <end position="514"/>
    </location>
</feature>
<feature type="signal peptide" evidence="7">
    <location>
        <begin position="1"/>
        <end position="18"/>
    </location>
</feature>
<proteinExistence type="inferred from homology"/>
<evidence type="ECO:0000256" key="5">
    <source>
        <dbReference type="ARBA" id="ARBA00022801"/>
    </source>
</evidence>
<keyword evidence="5" id="KW-0378">Hydrolase</keyword>
<keyword evidence="10" id="KW-1185">Reference proteome</keyword>
<dbReference type="Pfam" id="PF00884">
    <property type="entry name" value="Sulfatase"/>
    <property type="match status" value="1"/>
</dbReference>
<protein>
    <submittedName>
        <fullName evidence="9">Sulfatase</fullName>
    </submittedName>
</protein>
<dbReference type="RefSeq" id="WP_253530334.1">
    <property type="nucleotide sequence ID" value="NZ_JAMZEL010000009.1"/>
</dbReference>
<feature type="domain" description="Sulfatase N-terminal" evidence="8">
    <location>
        <begin position="30"/>
        <end position="390"/>
    </location>
</feature>
<keyword evidence="4 7" id="KW-0732">Signal</keyword>
<gene>
    <name evidence="9" type="ORF">NCI00_19440</name>
</gene>